<dbReference type="InterPro" id="IPR049973">
    <property type="entry name" value="STY0301-like"/>
</dbReference>
<evidence type="ECO:0000313" key="2">
    <source>
        <dbReference type="EMBL" id="GGF64055.1"/>
    </source>
</evidence>
<reference evidence="2" key="1">
    <citation type="journal article" date="2014" name="Int. J. Syst. Evol. Microbiol.">
        <title>Complete genome sequence of Corynebacterium casei LMG S-19264T (=DSM 44701T), isolated from a smear-ripened cheese.</title>
        <authorList>
            <consortium name="US DOE Joint Genome Institute (JGI-PGF)"/>
            <person name="Walter F."/>
            <person name="Albersmeier A."/>
            <person name="Kalinowski J."/>
            <person name="Ruckert C."/>
        </authorList>
    </citation>
    <scope>NUCLEOTIDE SEQUENCE</scope>
    <source>
        <strain evidence="2">CCM 7897</strain>
    </source>
</reference>
<evidence type="ECO:0000256" key="1">
    <source>
        <dbReference type="SAM" id="SignalP"/>
    </source>
</evidence>
<comment type="caution">
    <text evidence="2">The sequence shown here is derived from an EMBL/GenBank/DDBJ whole genome shotgun (WGS) entry which is preliminary data.</text>
</comment>
<dbReference type="NCBIfam" id="NF042415">
    <property type="entry name" value="STY0301_fam"/>
    <property type="match status" value="1"/>
</dbReference>
<dbReference type="RefSeq" id="WP_188578967.1">
    <property type="nucleotide sequence ID" value="NZ_BMCT01000003.1"/>
</dbReference>
<dbReference type="AlphaFoldDB" id="A0A917BYV3"/>
<keyword evidence="3" id="KW-1185">Reference proteome</keyword>
<feature type="signal peptide" evidence="1">
    <location>
        <begin position="1"/>
        <end position="20"/>
    </location>
</feature>
<reference evidence="2" key="2">
    <citation type="submission" date="2020-09" db="EMBL/GenBank/DDBJ databases">
        <authorList>
            <person name="Sun Q."/>
            <person name="Sedlacek I."/>
        </authorList>
    </citation>
    <scope>NUCLEOTIDE SEQUENCE</scope>
    <source>
        <strain evidence="2">CCM 7897</strain>
    </source>
</reference>
<protein>
    <submittedName>
        <fullName evidence="2">Uncharacterized protein</fullName>
    </submittedName>
</protein>
<dbReference type="Proteomes" id="UP000606044">
    <property type="component" value="Unassembled WGS sequence"/>
</dbReference>
<dbReference type="EMBL" id="BMCT01000003">
    <property type="protein sequence ID" value="GGF64055.1"/>
    <property type="molecule type" value="Genomic_DNA"/>
</dbReference>
<keyword evidence="1" id="KW-0732">Signal</keyword>
<gene>
    <name evidence="2" type="ORF">GCM10007301_24860</name>
</gene>
<organism evidence="2 3">
    <name type="scientific">Azorhizobium oxalatiphilum</name>
    <dbReference type="NCBI Taxonomy" id="980631"/>
    <lineage>
        <taxon>Bacteria</taxon>
        <taxon>Pseudomonadati</taxon>
        <taxon>Pseudomonadota</taxon>
        <taxon>Alphaproteobacteria</taxon>
        <taxon>Hyphomicrobiales</taxon>
        <taxon>Xanthobacteraceae</taxon>
        <taxon>Azorhizobium</taxon>
    </lineage>
</organism>
<accession>A0A917BYV3</accession>
<name>A0A917BYV3_9HYPH</name>
<evidence type="ECO:0000313" key="3">
    <source>
        <dbReference type="Proteomes" id="UP000606044"/>
    </source>
</evidence>
<feature type="chain" id="PRO_5037690122" evidence="1">
    <location>
        <begin position="21"/>
        <end position="140"/>
    </location>
</feature>
<sequence length="140" mass="15072">MKTIVLPLVMLMGSSTMAFAAPQCPQEIKVSQSLAAPVAEWTGFQTTSPTRLSGIAFYDGPPAEDASLAPDSFKKQKSLETAIWTFDPQSSRSIWMMCLYAGTTQALTRELPKGTRGCTISYDGTQKIAGQSIITNVACK</sequence>
<proteinExistence type="predicted"/>